<protein>
    <recommendedName>
        <fullName evidence="4">Ig-like domain-containing protein</fullName>
    </recommendedName>
</protein>
<evidence type="ECO:0000313" key="3">
    <source>
        <dbReference type="Proteomes" id="UP000596049"/>
    </source>
</evidence>
<gene>
    <name evidence="2" type="ORF">FJQ98_10390</name>
</gene>
<keyword evidence="1" id="KW-0472">Membrane</keyword>
<dbReference type="Proteomes" id="UP000596049">
    <property type="component" value="Chromosome"/>
</dbReference>
<reference evidence="2 3" key="1">
    <citation type="submission" date="2020-01" db="EMBL/GenBank/DDBJ databases">
        <authorList>
            <person name="Liu G."/>
            <person name="Liu B."/>
        </authorList>
    </citation>
    <scope>NUCLEOTIDE SEQUENCE [LARGE SCALE GENOMIC DNA]</scope>
    <source>
        <strain evidence="2 3">FJAT-51161</strain>
    </source>
</reference>
<sequence length="210" mass="23020">MAVINGNTDFNLKLTRSGKKGINVAWSKKGGIGYNGKVEIFRADGKLVYTKDYSQTTASGSFVYDCEYLSEYKVHIKSNNGNTYDFAYIPVHLTTVEVKTYTYTADDVKAYQDKGLLGLASMVIIGVTMTITSAVLTIAFGVSDATTTRVSFPAPRVGDTMTTTLTPKTGGFETTLVYNQKAYTDSSGNKQSAATYKMNPVFKKYLVYPR</sequence>
<keyword evidence="1" id="KW-0812">Transmembrane</keyword>
<feature type="transmembrane region" description="Helical" evidence="1">
    <location>
        <begin position="116"/>
        <end position="142"/>
    </location>
</feature>
<name>A0ABX7AWP3_9BACI</name>
<dbReference type="EMBL" id="CP067341">
    <property type="protein sequence ID" value="QQP14382.1"/>
    <property type="molecule type" value="Genomic_DNA"/>
</dbReference>
<dbReference type="RefSeq" id="WP_053592991.1">
    <property type="nucleotide sequence ID" value="NZ_CP067341.1"/>
</dbReference>
<evidence type="ECO:0000256" key="1">
    <source>
        <dbReference type="SAM" id="Phobius"/>
    </source>
</evidence>
<keyword evidence="3" id="KW-1185">Reference proteome</keyword>
<organism evidence="2 3">
    <name type="scientific">Lysinibacillus agricola</name>
    <dbReference type="NCBI Taxonomy" id="2590012"/>
    <lineage>
        <taxon>Bacteria</taxon>
        <taxon>Bacillati</taxon>
        <taxon>Bacillota</taxon>
        <taxon>Bacilli</taxon>
        <taxon>Bacillales</taxon>
        <taxon>Bacillaceae</taxon>
        <taxon>Lysinibacillus</taxon>
    </lineage>
</organism>
<evidence type="ECO:0000313" key="2">
    <source>
        <dbReference type="EMBL" id="QQP14382.1"/>
    </source>
</evidence>
<proteinExistence type="predicted"/>
<evidence type="ECO:0008006" key="4">
    <source>
        <dbReference type="Google" id="ProtNLM"/>
    </source>
</evidence>
<accession>A0ABX7AWP3</accession>
<keyword evidence="1" id="KW-1133">Transmembrane helix</keyword>